<gene>
    <name evidence="1" type="ORF">KCX82_14790</name>
</gene>
<reference evidence="1" key="1">
    <citation type="submission" date="2021-04" db="EMBL/GenBank/DDBJ databases">
        <title>Sinoanaerobacter chloroacetimidivorans sp. nov., an obligate anaerobic bacterium isolated from anaerobic sludge.</title>
        <authorList>
            <person name="Bao Y."/>
        </authorList>
    </citation>
    <scope>NUCLEOTIDE SEQUENCE</scope>
    <source>
        <strain evidence="1">BAD-6</strain>
    </source>
</reference>
<reference evidence="1" key="2">
    <citation type="submission" date="2021-04" db="EMBL/GenBank/DDBJ databases">
        <authorList>
            <person name="Liu J."/>
        </authorList>
    </citation>
    <scope>NUCLEOTIDE SEQUENCE</scope>
    <source>
        <strain evidence="1">BAD-6</strain>
    </source>
</reference>
<sequence>MEKNRKIIKIGVTSIFLAVILCLITAEYLKLEKPVFFKNYCELSSPFYRNAEGAIEQQEIAIAMQYVTNISDQRTIVDVRFPEAPQLNVSVAQSNFNTAAFVFGPDAEQAQGTTYGRYSLRMVTAAVSLPNPEEELRDQENIVLTQAVVVYQNGESQEIPLGKIILSYRFLEEDPLEPRTSTSSSDGTSSAFLFAKDDICILDVSSPLQEEFRDMIEITINKKDYESIDRMPIKKGNSVEIFTKMKITSDSLNRYDTYKIVPEMIYEDSNGKQFREKIYNMDYIPYHLNQYSFFGLVKYLHGRGML</sequence>
<dbReference type="RefSeq" id="WP_227019286.1">
    <property type="nucleotide sequence ID" value="NZ_JAGSND010000010.1"/>
</dbReference>
<dbReference type="Proteomes" id="UP000675664">
    <property type="component" value="Unassembled WGS sequence"/>
</dbReference>
<name>A0A8J8B2C4_9FIRM</name>
<evidence type="ECO:0000313" key="1">
    <source>
        <dbReference type="EMBL" id="MBR0599154.1"/>
    </source>
</evidence>
<proteinExistence type="predicted"/>
<comment type="caution">
    <text evidence="1">The sequence shown here is derived from an EMBL/GenBank/DDBJ whole genome shotgun (WGS) entry which is preliminary data.</text>
</comment>
<protein>
    <submittedName>
        <fullName evidence="1">Uncharacterized protein</fullName>
    </submittedName>
</protein>
<dbReference type="AlphaFoldDB" id="A0A8J8B2C4"/>
<keyword evidence="2" id="KW-1185">Reference proteome</keyword>
<accession>A0A8J8B2C4</accession>
<evidence type="ECO:0000313" key="2">
    <source>
        <dbReference type="Proteomes" id="UP000675664"/>
    </source>
</evidence>
<organism evidence="1 2">
    <name type="scientific">Sinanaerobacter chloroacetimidivorans</name>
    <dbReference type="NCBI Taxonomy" id="2818044"/>
    <lineage>
        <taxon>Bacteria</taxon>
        <taxon>Bacillati</taxon>
        <taxon>Bacillota</taxon>
        <taxon>Clostridia</taxon>
        <taxon>Peptostreptococcales</taxon>
        <taxon>Anaerovoracaceae</taxon>
        <taxon>Sinanaerobacter</taxon>
    </lineage>
</organism>
<dbReference type="EMBL" id="JAGSND010000010">
    <property type="protein sequence ID" value="MBR0599154.1"/>
    <property type="molecule type" value="Genomic_DNA"/>
</dbReference>